<feature type="region of interest" description="Disordered" evidence="1">
    <location>
        <begin position="291"/>
        <end position="321"/>
    </location>
</feature>
<organism evidence="2 3">
    <name type="scientific">Streptomyces mobaraensis</name>
    <name type="common">Streptoverticillium mobaraense</name>
    <dbReference type="NCBI Taxonomy" id="35621"/>
    <lineage>
        <taxon>Bacteria</taxon>
        <taxon>Bacillati</taxon>
        <taxon>Actinomycetota</taxon>
        <taxon>Actinomycetes</taxon>
        <taxon>Kitasatosporales</taxon>
        <taxon>Streptomycetaceae</taxon>
        <taxon>Streptomyces</taxon>
    </lineage>
</organism>
<evidence type="ECO:0000313" key="2">
    <source>
        <dbReference type="EMBL" id="KAB7835743.1"/>
    </source>
</evidence>
<name>A0A5N5W303_STRMB</name>
<dbReference type="EMBL" id="VOKX01000106">
    <property type="protein sequence ID" value="KAB7835743.1"/>
    <property type="molecule type" value="Genomic_DNA"/>
</dbReference>
<comment type="caution">
    <text evidence="2">The sequence shown here is derived from an EMBL/GenBank/DDBJ whole genome shotgun (WGS) entry which is preliminary data.</text>
</comment>
<accession>A0A5N5W303</accession>
<sequence>MAETTSSADPAVHFPDPDTAYDALLEWRRDRERSNARRAPLVLGALRTFKEAGHPTGESLVHRASGLSRTTIGRIVAGNGGLDGPAVTQEQFPNLELYAEVLAIRADRLADAPPGEAETPEAYDHRYTLRRELERLAGQVREADEGGLDIDHQALTADLRCEVAALRSGVIDTYDGPLRETEQHQRLNEAVADCLQEVIDQVTQFRLRGDKAAEDLDAELVAEARRRIEGQTAASRVALTGSERYAQAMVEGRTVTGSSEGDLAATAALVAARRMTELQKEMGHIRAELLRPADDSALDDEDAPASPEDMEAAADAQQRQEALRYAAQADPEVRQALVAVLGEEQATALLTREDLG</sequence>
<proteinExistence type="predicted"/>
<dbReference type="Proteomes" id="UP000327000">
    <property type="component" value="Unassembled WGS sequence"/>
</dbReference>
<gene>
    <name evidence="2" type="ORF">FRZ00_26345</name>
</gene>
<dbReference type="RefSeq" id="WP_152265200.1">
    <property type="nucleotide sequence ID" value="NZ_VOKX01000106.1"/>
</dbReference>
<evidence type="ECO:0000256" key="1">
    <source>
        <dbReference type="SAM" id="MobiDB-lite"/>
    </source>
</evidence>
<feature type="compositionally biased region" description="Acidic residues" evidence="1">
    <location>
        <begin position="296"/>
        <end position="312"/>
    </location>
</feature>
<keyword evidence="3" id="KW-1185">Reference proteome</keyword>
<evidence type="ECO:0000313" key="3">
    <source>
        <dbReference type="Proteomes" id="UP000327000"/>
    </source>
</evidence>
<reference evidence="2 3" key="1">
    <citation type="journal article" date="2019" name="Microb. Cell Fact.">
        <title>Exploring novel herbicidin analogues by transcriptional regulator overexpression and MS/MS molecular networking.</title>
        <authorList>
            <person name="Shi Y."/>
            <person name="Gu R."/>
            <person name="Li Y."/>
            <person name="Wang X."/>
            <person name="Ren W."/>
            <person name="Li X."/>
            <person name="Wang L."/>
            <person name="Xie Y."/>
            <person name="Hong B."/>
        </authorList>
    </citation>
    <scope>NUCLEOTIDE SEQUENCE [LARGE SCALE GENOMIC DNA]</scope>
    <source>
        <strain evidence="2 3">US-43</strain>
    </source>
</reference>
<protein>
    <submittedName>
        <fullName evidence="2">Uncharacterized protein</fullName>
    </submittedName>
</protein>
<dbReference type="AlphaFoldDB" id="A0A5N5W303"/>